<dbReference type="PRINTS" id="PR00953">
    <property type="entry name" value="TYPE3IMRPROT"/>
</dbReference>
<feature type="transmembrane region" description="Helical" evidence="10">
    <location>
        <begin position="178"/>
        <end position="203"/>
    </location>
</feature>
<accession>A0A4Y8QAM4</accession>
<dbReference type="AlphaFoldDB" id="A0A4Y8QAM4"/>
<comment type="similarity">
    <text evidence="2 10">Belongs to the FliR/MopE/SpaR family.</text>
</comment>
<dbReference type="PANTHER" id="PTHR30065:SF1">
    <property type="entry name" value="SURFACE PRESENTATION OF ANTIGENS PROTEIN SPAR"/>
    <property type="match status" value="1"/>
</dbReference>
<evidence type="ECO:0000256" key="1">
    <source>
        <dbReference type="ARBA" id="ARBA00002578"/>
    </source>
</evidence>
<evidence type="ECO:0000256" key="6">
    <source>
        <dbReference type="ARBA" id="ARBA00022989"/>
    </source>
</evidence>
<dbReference type="GO" id="GO:0009425">
    <property type="term" value="C:bacterial-type flagellum basal body"/>
    <property type="evidence" value="ECO:0007669"/>
    <property type="project" value="UniProtKB-SubCell"/>
</dbReference>
<keyword evidence="7 10" id="KW-0472">Membrane</keyword>
<evidence type="ECO:0000256" key="3">
    <source>
        <dbReference type="ARBA" id="ARBA00021717"/>
    </source>
</evidence>
<gene>
    <name evidence="11" type="ORF">B5M42_00160</name>
</gene>
<keyword evidence="11" id="KW-0282">Flagellum</keyword>
<evidence type="ECO:0000256" key="4">
    <source>
        <dbReference type="ARBA" id="ARBA00022475"/>
    </source>
</evidence>
<organism evidence="11 12">
    <name type="scientific">Paenibacillus athensensis</name>
    <dbReference type="NCBI Taxonomy" id="1967502"/>
    <lineage>
        <taxon>Bacteria</taxon>
        <taxon>Bacillati</taxon>
        <taxon>Bacillota</taxon>
        <taxon>Bacilli</taxon>
        <taxon>Bacillales</taxon>
        <taxon>Paenibacillaceae</taxon>
        <taxon>Paenibacillus</taxon>
    </lineage>
</organism>
<dbReference type="InterPro" id="IPR006303">
    <property type="entry name" value="FliR"/>
</dbReference>
<dbReference type="GO" id="GO:0044780">
    <property type="term" value="P:bacterial-type flagellum assembly"/>
    <property type="evidence" value="ECO:0007669"/>
    <property type="project" value="UniProtKB-UniRule"/>
</dbReference>
<sequence length="265" mass="29641">MELFFQFWPTLLLVFCRITSFFVVVPILSAKNVPNTMKIGLSVFLSLIAFTGMGAEQAVTFDTQYLLLVIREILIGVLLGFISYLFFTIVQIAGSFMDLQMGLSIANVIDPLTGVSSPMMGNLKYMIAMLLFLSFDGHHFLIRAILDSYQWVPLNNELFARIYGGQISDFLFKSFSTMFYLAFQLAAPVVAAMFLTDLGLGLLTRVAPQFNIFVVGVPLKLILGFLMLVLLFPELLSLFSGLFQSMFKTMEQLLQIISGTQQTPP</sequence>
<keyword evidence="6 10" id="KW-1133">Transmembrane helix</keyword>
<dbReference type="PANTHER" id="PTHR30065">
    <property type="entry name" value="FLAGELLAR BIOSYNTHETIC PROTEIN FLIR"/>
    <property type="match status" value="1"/>
</dbReference>
<feature type="transmembrane region" description="Helical" evidence="10">
    <location>
        <begin position="6"/>
        <end position="27"/>
    </location>
</feature>
<feature type="transmembrane region" description="Helical" evidence="10">
    <location>
        <begin position="39"/>
        <end position="59"/>
    </location>
</feature>
<keyword evidence="8 10" id="KW-0975">Bacterial flagellum</keyword>
<feature type="transmembrane region" description="Helical" evidence="10">
    <location>
        <begin position="210"/>
        <end position="232"/>
    </location>
</feature>
<feature type="transmembrane region" description="Helical" evidence="10">
    <location>
        <begin position="65"/>
        <end position="87"/>
    </location>
</feature>
<evidence type="ECO:0000313" key="11">
    <source>
        <dbReference type="EMBL" id="TFE91689.1"/>
    </source>
</evidence>
<keyword evidence="12" id="KW-1185">Reference proteome</keyword>
<evidence type="ECO:0000256" key="9">
    <source>
        <dbReference type="NCBIfam" id="TIGR01400"/>
    </source>
</evidence>
<keyword evidence="5 10" id="KW-0812">Transmembrane</keyword>
<dbReference type="InterPro" id="IPR002010">
    <property type="entry name" value="T3SS_IM_R"/>
</dbReference>
<dbReference type="GO" id="GO:0006605">
    <property type="term" value="P:protein targeting"/>
    <property type="evidence" value="ECO:0007669"/>
    <property type="project" value="UniProtKB-UniRule"/>
</dbReference>
<comment type="function">
    <text evidence="1 10">Role in flagellar biosynthesis.</text>
</comment>
<dbReference type="GO" id="GO:0005886">
    <property type="term" value="C:plasma membrane"/>
    <property type="evidence" value="ECO:0007669"/>
    <property type="project" value="UniProtKB-SubCell"/>
</dbReference>
<dbReference type="Pfam" id="PF01311">
    <property type="entry name" value="Bac_export_1"/>
    <property type="match status" value="1"/>
</dbReference>
<evidence type="ECO:0000313" key="12">
    <source>
        <dbReference type="Proteomes" id="UP000298246"/>
    </source>
</evidence>
<evidence type="ECO:0000256" key="7">
    <source>
        <dbReference type="ARBA" id="ARBA00023136"/>
    </source>
</evidence>
<keyword evidence="11" id="KW-0969">Cilium</keyword>
<evidence type="ECO:0000256" key="8">
    <source>
        <dbReference type="ARBA" id="ARBA00023143"/>
    </source>
</evidence>
<evidence type="ECO:0000256" key="2">
    <source>
        <dbReference type="ARBA" id="ARBA00009772"/>
    </source>
</evidence>
<comment type="caution">
    <text evidence="11">The sequence shown here is derived from an EMBL/GenBank/DDBJ whole genome shotgun (WGS) entry which is preliminary data.</text>
</comment>
<dbReference type="EMBL" id="MYFO01000001">
    <property type="protein sequence ID" value="TFE91689.1"/>
    <property type="molecule type" value="Genomic_DNA"/>
</dbReference>
<dbReference type="RefSeq" id="WP_134748441.1">
    <property type="nucleotide sequence ID" value="NZ_MYFO02000001.1"/>
</dbReference>
<protein>
    <recommendedName>
        <fullName evidence="3 9">Flagellar biosynthetic protein FliR</fullName>
    </recommendedName>
</protein>
<proteinExistence type="inferred from homology"/>
<name>A0A4Y8QAM4_9BACL</name>
<dbReference type="NCBIfam" id="TIGR01400">
    <property type="entry name" value="fliR"/>
    <property type="match status" value="1"/>
</dbReference>
<feature type="transmembrane region" description="Helical" evidence="10">
    <location>
        <begin position="125"/>
        <end position="146"/>
    </location>
</feature>
<comment type="subcellular location">
    <subcellularLocation>
        <location evidence="10">Cell membrane</location>
        <topology evidence="10">Multi-pass membrane protein</topology>
    </subcellularLocation>
    <subcellularLocation>
        <location evidence="10">Bacterial flagellum basal body</location>
    </subcellularLocation>
</comment>
<evidence type="ECO:0000256" key="5">
    <source>
        <dbReference type="ARBA" id="ARBA00022692"/>
    </source>
</evidence>
<keyword evidence="4 10" id="KW-1003">Cell membrane</keyword>
<dbReference type="Proteomes" id="UP000298246">
    <property type="component" value="Unassembled WGS sequence"/>
</dbReference>
<evidence type="ECO:0000256" key="10">
    <source>
        <dbReference type="RuleBase" id="RU362071"/>
    </source>
</evidence>
<dbReference type="OrthoDB" id="9807748at2"/>
<reference evidence="11 12" key="1">
    <citation type="submission" date="2017-03" db="EMBL/GenBank/DDBJ databases">
        <title>Isolation of Levoglucosan Utilizing Bacteria.</title>
        <authorList>
            <person name="Arya A.S."/>
        </authorList>
    </citation>
    <scope>NUCLEOTIDE SEQUENCE [LARGE SCALE GENOMIC DNA]</scope>
    <source>
        <strain evidence="11 12">MEC069</strain>
    </source>
</reference>
<keyword evidence="11" id="KW-0966">Cell projection</keyword>